<name>A0ABV6R655_9CAUL</name>
<keyword evidence="1" id="KW-0812">Transmembrane</keyword>
<sequence>MSAAEDVTLAPAAAARPAPIRREDRIIHLDILRGFAVLGILAVNAATFAWPPALDFDPTLARPWVENAANVTGEWVVDVFFQDKFRSLFSMLFGVSIFLIGGERHDEAKAPVLHRRLMWLGLFGLIHGAAIWMGDILLHYAYCGLIAMLGRSWSARRLILIGGGLNLVFALISALGLWAQAAFAGQGDSGQNPFAATPEDIQALIAAYQSGFPAAQIENFKSWLLLETLSLFLAPITIALMWLGLGLFKAGFLVGRAPAWVYLILVALAAGNLAFFAPNAWLDANAEAGTYPSGGMAGIGASFAWVITLGYASALILMTKFGLGIVSRRFAPVGQMAFTNYLSQSLIMASLFYLPWGPMWFGDERFAPGGMWWVVGAVWLLQLVWSPLWLSRFEMGPLEWLWRGLTYGRLPPLRRRRA</sequence>
<accession>A0ABV6R655</accession>
<feature type="transmembrane region" description="Helical" evidence="1">
    <location>
        <begin position="260"/>
        <end position="282"/>
    </location>
</feature>
<feature type="transmembrane region" description="Helical" evidence="1">
    <location>
        <begin position="371"/>
        <end position="390"/>
    </location>
</feature>
<dbReference type="RefSeq" id="WP_376836122.1">
    <property type="nucleotide sequence ID" value="NZ_JBHLSW010000006.1"/>
</dbReference>
<feature type="domain" description="DUF418" evidence="2">
    <location>
        <begin position="248"/>
        <end position="408"/>
    </location>
</feature>
<feature type="transmembrane region" description="Helical" evidence="1">
    <location>
        <begin position="117"/>
        <end position="138"/>
    </location>
</feature>
<dbReference type="PANTHER" id="PTHR30590">
    <property type="entry name" value="INNER MEMBRANE PROTEIN"/>
    <property type="match status" value="1"/>
</dbReference>
<evidence type="ECO:0000313" key="4">
    <source>
        <dbReference type="Proteomes" id="UP001589906"/>
    </source>
</evidence>
<proteinExistence type="predicted"/>
<comment type="caution">
    <text evidence="3">The sequence shown here is derived from an EMBL/GenBank/DDBJ whole genome shotgun (WGS) entry which is preliminary data.</text>
</comment>
<keyword evidence="1" id="KW-1133">Transmembrane helix</keyword>
<organism evidence="3 4">
    <name type="scientific">Brevundimonas balnearis</name>
    <dbReference type="NCBI Taxonomy" id="1572858"/>
    <lineage>
        <taxon>Bacteria</taxon>
        <taxon>Pseudomonadati</taxon>
        <taxon>Pseudomonadota</taxon>
        <taxon>Alphaproteobacteria</taxon>
        <taxon>Caulobacterales</taxon>
        <taxon>Caulobacteraceae</taxon>
        <taxon>Brevundimonas</taxon>
    </lineage>
</organism>
<gene>
    <name evidence="3" type="ORF">ACFFGE_09580</name>
</gene>
<feature type="transmembrane region" description="Helical" evidence="1">
    <location>
        <begin position="302"/>
        <end position="326"/>
    </location>
</feature>
<protein>
    <submittedName>
        <fullName evidence="3">DUF418 domain-containing protein</fullName>
    </submittedName>
</protein>
<dbReference type="PANTHER" id="PTHR30590:SF2">
    <property type="entry name" value="INNER MEMBRANE PROTEIN"/>
    <property type="match status" value="1"/>
</dbReference>
<feature type="transmembrane region" description="Helical" evidence="1">
    <location>
        <begin position="338"/>
        <end position="356"/>
    </location>
</feature>
<feature type="transmembrane region" description="Helical" evidence="1">
    <location>
        <begin position="158"/>
        <end position="179"/>
    </location>
</feature>
<reference evidence="3 4" key="1">
    <citation type="submission" date="2024-09" db="EMBL/GenBank/DDBJ databases">
        <authorList>
            <person name="Sun Q."/>
            <person name="Mori K."/>
        </authorList>
    </citation>
    <scope>NUCLEOTIDE SEQUENCE [LARGE SCALE GENOMIC DNA]</scope>
    <source>
        <strain evidence="3 4">NCAIM B.02621</strain>
    </source>
</reference>
<dbReference type="InterPro" id="IPR007349">
    <property type="entry name" value="DUF418"/>
</dbReference>
<dbReference type="Proteomes" id="UP001589906">
    <property type="component" value="Unassembled WGS sequence"/>
</dbReference>
<feature type="transmembrane region" description="Helical" evidence="1">
    <location>
        <begin position="31"/>
        <end position="50"/>
    </location>
</feature>
<dbReference type="Pfam" id="PF04235">
    <property type="entry name" value="DUF418"/>
    <property type="match status" value="1"/>
</dbReference>
<keyword evidence="4" id="KW-1185">Reference proteome</keyword>
<dbReference type="EMBL" id="JBHLSW010000006">
    <property type="protein sequence ID" value="MFC0634128.1"/>
    <property type="molecule type" value="Genomic_DNA"/>
</dbReference>
<feature type="transmembrane region" description="Helical" evidence="1">
    <location>
        <begin position="229"/>
        <end position="248"/>
    </location>
</feature>
<evidence type="ECO:0000256" key="1">
    <source>
        <dbReference type="SAM" id="Phobius"/>
    </source>
</evidence>
<evidence type="ECO:0000313" key="3">
    <source>
        <dbReference type="EMBL" id="MFC0634128.1"/>
    </source>
</evidence>
<dbReference type="InterPro" id="IPR052529">
    <property type="entry name" value="Bact_Transport_Assoc"/>
</dbReference>
<keyword evidence="1" id="KW-0472">Membrane</keyword>
<evidence type="ECO:0000259" key="2">
    <source>
        <dbReference type="Pfam" id="PF04235"/>
    </source>
</evidence>